<keyword evidence="2" id="KW-0472">Membrane</keyword>
<evidence type="ECO:0000313" key="4">
    <source>
        <dbReference type="Proteomes" id="UP001610432"/>
    </source>
</evidence>
<evidence type="ECO:0000256" key="2">
    <source>
        <dbReference type="SAM" id="Phobius"/>
    </source>
</evidence>
<evidence type="ECO:0000256" key="1">
    <source>
        <dbReference type="SAM" id="MobiDB-lite"/>
    </source>
</evidence>
<name>A0ABR4LJ32_9EURO</name>
<dbReference type="RefSeq" id="XP_070882407.1">
    <property type="nucleotide sequence ID" value="XM_071033717.1"/>
</dbReference>
<feature type="transmembrane region" description="Helical" evidence="2">
    <location>
        <begin position="103"/>
        <end position="123"/>
    </location>
</feature>
<keyword evidence="2" id="KW-0812">Transmembrane</keyword>
<proteinExistence type="predicted"/>
<gene>
    <name evidence="3" type="ORF">BJX67DRAFT_384745</name>
</gene>
<organism evidence="3 4">
    <name type="scientific">Aspergillus lucknowensis</name>
    <dbReference type="NCBI Taxonomy" id="176173"/>
    <lineage>
        <taxon>Eukaryota</taxon>
        <taxon>Fungi</taxon>
        <taxon>Dikarya</taxon>
        <taxon>Ascomycota</taxon>
        <taxon>Pezizomycotina</taxon>
        <taxon>Eurotiomycetes</taxon>
        <taxon>Eurotiomycetidae</taxon>
        <taxon>Eurotiales</taxon>
        <taxon>Aspergillaceae</taxon>
        <taxon>Aspergillus</taxon>
        <taxon>Aspergillus subgen. Nidulantes</taxon>
    </lineage>
</organism>
<feature type="compositionally biased region" description="Basic and acidic residues" evidence="1">
    <location>
        <begin position="1"/>
        <end position="15"/>
    </location>
</feature>
<sequence length="126" mass="13938">MSSHPEDTQNPDLEKGPSNSQKPAPTHAATPTTTRGYVPQTRPQYDEVDDEDPTPPPPPPSTLKRFWKDYPTHGIVVGKTDANRRTDIDNAQGNTTYIQRNKYCGYAIVLVILIALLILGMVLPGR</sequence>
<evidence type="ECO:0000313" key="3">
    <source>
        <dbReference type="EMBL" id="KAL2863428.1"/>
    </source>
</evidence>
<keyword evidence="2" id="KW-1133">Transmembrane helix</keyword>
<reference evidence="3 4" key="1">
    <citation type="submission" date="2024-07" db="EMBL/GenBank/DDBJ databases">
        <title>Section-level genome sequencing and comparative genomics of Aspergillus sections Usti and Cavernicolus.</title>
        <authorList>
            <consortium name="Lawrence Berkeley National Laboratory"/>
            <person name="Nybo J.L."/>
            <person name="Vesth T.C."/>
            <person name="Theobald S."/>
            <person name="Frisvad J.C."/>
            <person name="Larsen T.O."/>
            <person name="Kjaerboelling I."/>
            <person name="Rothschild-Mancinelli K."/>
            <person name="Lyhne E.K."/>
            <person name="Kogle M.E."/>
            <person name="Barry K."/>
            <person name="Clum A."/>
            <person name="Na H."/>
            <person name="Ledsgaard L."/>
            <person name="Lin J."/>
            <person name="Lipzen A."/>
            <person name="Kuo A."/>
            <person name="Riley R."/>
            <person name="Mondo S."/>
            <person name="Labutti K."/>
            <person name="Haridas S."/>
            <person name="Pangalinan J."/>
            <person name="Salamov A.A."/>
            <person name="Simmons B.A."/>
            <person name="Magnuson J.K."/>
            <person name="Chen J."/>
            <person name="Drula E."/>
            <person name="Henrissat B."/>
            <person name="Wiebenga A."/>
            <person name="Lubbers R.J."/>
            <person name="Gomes A.C."/>
            <person name="Macurrencykelacurrency M.R."/>
            <person name="Stajich J."/>
            <person name="Grigoriev I.V."/>
            <person name="Mortensen U.H."/>
            <person name="De Vries R.P."/>
            <person name="Baker S.E."/>
            <person name="Andersen M.R."/>
        </authorList>
    </citation>
    <scope>NUCLEOTIDE SEQUENCE [LARGE SCALE GENOMIC DNA]</scope>
    <source>
        <strain evidence="3 4">CBS 449.75</strain>
    </source>
</reference>
<dbReference type="EMBL" id="JBFXLQ010000052">
    <property type="protein sequence ID" value="KAL2863428.1"/>
    <property type="molecule type" value="Genomic_DNA"/>
</dbReference>
<dbReference type="Proteomes" id="UP001610432">
    <property type="component" value="Unassembled WGS sequence"/>
</dbReference>
<dbReference type="GeneID" id="98148789"/>
<keyword evidence="4" id="KW-1185">Reference proteome</keyword>
<protein>
    <submittedName>
        <fullName evidence="3">Uncharacterized protein</fullName>
    </submittedName>
</protein>
<feature type="compositionally biased region" description="Low complexity" evidence="1">
    <location>
        <begin position="23"/>
        <end position="34"/>
    </location>
</feature>
<comment type="caution">
    <text evidence="3">The sequence shown here is derived from an EMBL/GenBank/DDBJ whole genome shotgun (WGS) entry which is preliminary data.</text>
</comment>
<accession>A0ABR4LJ32</accession>
<feature type="region of interest" description="Disordered" evidence="1">
    <location>
        <begin position="1"/>
        <end position="67"/>
    </location>
</feature>